<feature type="compositionally biased region" description="Low complexity" evidence="2">
    <location>
        <begin position="323"/>
        <end position="342"/>
    </location>
</feature>
<proteinExistence type="predicted"/>
<evidence type="ECO:0000256" key="1">
    <source>
        <dbReference type="PROSITE-ProRule" id="PRU00042"/>
    </source>
</evidence>
<dbReference type="PROSITE" id="PS00028">
    <property type="entry name" value="ZINC_FINGER_C2H2_1"/>
    <property type="match status" value="1"/>
</dbReference>
<reference evidence="4 5" key="1">
    <citation type="submission" date="2024-08" db="EMBL/GenBank/DDBJ databases">
        <authorList>
            <person name="Cucini C."/>
            <person name="Frati F."/>
        </authorList>
    </citation>
    <scope>NUCLEOTIDE SEQUENCE [LARGE SCALE GENOMIC DNA]</scope>
</reference>
<dbReference type="EMBL" id="CAXLJM020000050">
    <property type="protein sequence ID" value="CAL8114793.1"/>
    <property type="molecule type" value="Genomic_DNA"/>
</dbReference>
<keyword evidence="1" id="KW-0479">Metal-binding</keyword>
<accession>A0ABP1R2T3</accession>
<dbReference type="PROSITE" id="PS50157">
    <property type="entry name" value="ZINC_FINGER_C2H2_2"/>
    <property type="match status" value="1"/>
</dbReference>
<sequence length="342" mass="38024">MESDTGEDITEANLSSGDESYKEMEIEGKMFDIANEVDTSDSANTLVGGGKLQPKIKIKKTQSEIQQKSGIWRCPFCSAGFSEPEQYVLHEVKEHGENLKSNDGNVYQCTRCPRSFKMKSDIVNHFLQIHFKLKQKILVSSQIIGTLQSDPGNLRGHLNPQTNSKSAYKRDACSVTFDKSTKFFCRMLQVRGKVFKIRKTEETNKDVHVHGNQYICPESTCSFRGCSKLQMWEHIKQHTDQTLPIAQADSSKTTPAKIDLHLTTEKDKVSTGSLEHLSMEVISTDEFGEGDCGLEQFSRDCPKIIATLSCANNLSPLPTCPATSSSSTSSSSITSNTTRKMV</sequence>
<feature type="region of interest" description="Disordered" evidence="2">
    <location>
        <begin position="1"/>
        <end position="21"/>
    </location>
</feature>
<name>A0ABP1R2T3_9HEXA</name>
<dbReference type="Proteomes" id="UP001642540">
    <property type="component" value="Unassembled WGS sequence"/>
</dbReference>
<feature type="region of interest" description="Disordered" evidence="2">
    <location>
        <begin position="319"/>
        <end position="342"/>
    </location>
</feature>
<dbReference type="SUPFAM" id="SSF57667">
    <property type="entry name" value="beta-beta-alpha zinc fingers"/>
    <property type="match status" value="1"/>
</dbReference>
<evidence type="ECO:0000313" key="4">
    <source>
        <dbReference type="EMBL" id="CAL8114793.1"/>
    </source>
</evidence>
<keyword evidence="1" id="KW-0863">Zinc-finger</keyword>
<feature type="compositionally biased region" description="Acidic residues" evidence="2">
    <location>
        <begin position="1"/>
        <end position="10"/>
    </location>
</feature>
<protein>
    <recommendedName>
        <fullName evidence="3">C2H2-type domain-containing protein</fullName>
    </recommendedName>
</protein>
<feature type="domain" description="C2H2-type" evidence="3">
    <location>
        <begin position="107"/>
        <end position="135"/>
    </location>
</feature>
<dbReference type="InterPro" id="IPR013087">
    <property type="entry name" value="Znf_C2H2_type"/>
</dbReference>
<dbReference type="InterPro" id="IPR036236">
    <property type="entry name" value="Znf_C2H2_sf"/>
</dbReference>
<evidence type="ECO:0000259" key="3">
    <source>
        <dbReference type="PROSITE" id="PS50157"/>
    </source>
</evidence>
<dbReference type="Gene3D" id="3.30.160.60">
    <property type="entry name" value="Classic Zinc Finger"/>
    <property type="match status" value="1"/>
</dbReference>
<dbReference type="SMART" id="SM00355">
    <property type="entry name" value="ZnF_C2H2"/>
    <property type="match status" value="3"/>
</dbReference>
<keyword evidence="1" id="KW-0862">Zinc</keyword>
<evidence type="ECO:0000313" key="5">
    <source>
        <dbReference type="Proteomes" id="UP001642540"/>
    </source>
</evidence>
<organism evidence="4 5">
    <name type="scientific">Orchesella dallaii</name>
    <dbReference type="NCBI Taxonomy" id="48710"/>
    <lineage>
        <taxon>Eukaryota</taxon>
        <taxon>Metazoa</taxon>
        <taxon>Ecdysozoa</taxon>
        <taxon>Arthropoda</taxon>
        <taxon>Hexapoda</taxon>
        <taxon>Collembola</taxon>
        <taxon>Entomobryomorpha</taxon>
        <taxon>Entomobryoidea</taxon>
        <taxon>Orchesellidae</taxon>
        <taxon>Orchesellinae</taxon>
        <taxon>Orchesella</taxon>
    </lineage>
</organism>
<comment type="caution">
    <text evidence="4">The sequence shown here is derived from an EMBL/GenBank/DDBJ whole genome shotgun (WGS) entry which is preliminary data.</text>
</comment>
<keyword evidence="5" id="KW-1185">Reference proteome</keyword>
<gene>
    <name evidence="4" type="ORF">ODALV1_LOCUS16620</name>
</gene>
<evidence type="ECO:0000256" key="2">
    <source>
        <dbReference type="SAM" id="MobiDB-lite"/>
    </source>
</evidence>